<name>A0A6P1ZMD6_9BACT</name>
<dbReference type="PANTHER" id="PTHR30511:SF3">
    <property type="entry name" value="LYSINE RACEMASE"/>
    <property type="match status" value="1"/>
</dbReference>
<reference evidence="5 6" key="1">
    <citation type="submission" date="2018-06" db="EMBL/GenBank/DDBJ databases">
        <title>Complete genome of Desulfovibrio marinus P48SEP.</title>
        <authorList>
            <person name="Crispim J.S."/>
            <person name="Vidigal P.M.P."/>
            <person name="Silva L.C.F."/>
            <person name="Araujo L.C."/>
            <person name="Laguardia C.N."/>
            <person name="Dias R.S."/>
            <person name="Sousa M.P."/>
            <person name="Paula S.O."/>
            <person name="Silva C."/>
        </authorList>
    </citation>
    <scope>NUCLEOTIDE SEQUENCE [LARGE SCALE GENOMIC DNA]</scope>
    <source>
        <strain evidence="5 6">P48SEP</strain>
    </source>
</reference>
<proteinExistence type="predicted"/>
<evidence type="ECO:0000256" key="1">
    <source>
        <dbReference type="ARBA" id="ARBA00001933"/>
    </source>
</evidence>
<dbReference type="GO" id="GO:0008784">
    <property type="term" value="F:alanine racemase activity"/>
    <property type="evidence" value="ECO:0007669"/>
    <property type="project" value="TreeGrafter"/>
</dbReference>
<keyword evidence="2" id="KW-0663">Pyridoxal phosphate</keyword>
<evidence type="ECO:0000259" key="4">
    <source>
        <dbReference type="Pfam" id="PF01168"/>
    </source>
</evidence>
<accession>A0A6P1ZMD6</accession>
<evidence type="ECO:0000313" key="5">
    <source>
        <dbReference type="EMBL" id="TVM36499.1"/>
    </source>
</evidence>
<dbReference type="InterPro" id="IPR000821">
    <property type="entry name" value="Ala_racemase"/>
</dbReference>
<gene>
    <name evidence="5" type="ORF">DQK91_00810</name>
</gene>
<dbReference type="EMBL" id="QMIF01000001">
    <property type="protein sequence ID" value="TVM36499.1"/>
    <property type="molecule type" value="Genomic_DNA"/>
</dbReference>
<dbReference type="SUPFAM" id="SSF51419">
    <property type="entry name" value="PLP-binding barrel"/>
    <property type="match status" value="1"/>
</dbReference>
<comment type="caution">
    <text evidence="5">The sequence shown here is derived from an EMBL/GenBank/DDBJ whole genome shotgun (WGS) entry which is preliminary data.</text>
</comment>
<dbReference type="Pfam" id="PF01168">
    <property type="entry name" value="Ala_racemase_N"/>
    <property type="match status" value="1"/>
</dbReference>
<dbReference type="InterPro" id="IPR001608">
    <property type="entry name" value="Ala_racemase_N"/>
</dbReference>
<evidence type="ECO:0000313" key="6">
    <source>
        <dbReference type="Proteomes" id="UP000434052"/>
    </source>
</evidence>
<protein>
    <recommendedName>
        <fullName evidence="4">Alanine racemase N-terminal domain-containing protein</fullName>
    </recommendedName>
</protein>
<organism evidence="5 6">
    <name type="scientific">Oceanidesulfovibrio marinus</name>
    <dbReference type="NCBI Taxonomy" id="370038"/>
    <lineage>
        <taxon>Bacteria</taxon>
        <taxon>Pseudomonadati</taxon>
        <taxon>Thermodesulfobacteriota</taxon>
        <taxon>Desulfovibrionia</taxon>
        <taxon>Desulfovibrionales</taxon>
        <taxon>Desulfovibrionaceae</taxon>
        <taxon>Oceanidesulfovibrio</taxon>
    </lineage>
</organism>
<dbReference type="AlphaFoldDB" id="A0A6P1ZMD6"/>
<dbReference type="OrthoDB" id="504078at2"/>
<feature type="domain" description="Alanine racemase N-terminal" evidence="4">
    <location>
        <begin position="6"/>
        <end position="223"/>
    </location>
</feature>
<evidence type="ECO:0000256" key="2">
    <source>
        <dbReference type="ARBA" id="ARBA00022898"/>
    </source>
</evidence>
<evidence type="ECO:0000256" key="3">
    <source>
        <dbReference type="ARBA" id="ARBA00023235"/>
    </source>
</evidence>
<comment type="cofactor">
    <cofactor evidence="1">
        <name>pyridoxal 5'-phosphate</name>
        <dbReference type="ChEBI" id="CHEBI:597326"/>
    </cofactor>
</comment>
<dbReference type="RefSeq" id="WP_144233537.1">
    <property type="nucleotide sequence ID" value="NZ_QMIF01000001.1"/>
</dbReference>
<dbReference type="GO" id="GO:0030170">
    <property type="term" value="F:pyridoxal phosphate binding"/>
    <property type="evidence" value="ECO:0007669"/>
    <property type="project" value="TreeGrafter"/>
</dbReference>
<dbReference type="GO" id="GO:0005829">
    <property type="term" value="C:cytosol"/>
    <property type="evidence" value="ECO:0007669"/>
    <property type="project" value="TreeGrafter"/>
</dbReference>
<dbReference type="Gene3D" id="3.20.20.10">
    <property type="entry name" value="Alanine racemase"/>
    <property type="match status" value="1"/>
</dbReference>
<dbReference type="PANTHER" id="PTHR30511">
    <property type="entry name" value="ALANINE RACEMASE"/>
    <property type="match status" value="1"/>
</dbReference>
<sequence length="361" mass="38617">MARLVIDLDGLANNARRLRDYCEGRGLTMLPVLKGAGFDAEVARVARDAGGAVPAAAHPFGVQAVHEALGERAVLLTMPPCSRAEAIVAHAYRSFVSEPAAIRALSLAAQRAGIPHELVLFVDVGDLREGCLPAQLSGILREAVSLEHDLFRVAGLATNFGCLTGLRPSHEAMECMDLLAAEAARVLGRTPDVLSLGGSILLPWMAEHELPACATELRLGETLLLGHFQDEHVPVAGLTPDPVLLEGEVLEVARKPTSRDGAYGPNALGELTRPQDRGERLRALLDFGVLDTKPWELSCRTPGVEYVGATSNYAVFDVESADPVPKPGDRLLFSMGYEALARAFHSRYLECRHTAALAGIS</sequence>
<dbReference type="Proteomes" id="UP000434052">
    <property type="component" value="Unassembled WGS sequence"/>
</dbReference>
<keyword evidence="3" id="KW-0413">Isomerase</keyword>
<dbReference type="InterPro" id="IPR029066">
    <property type="entry name" value="PLP-binding_barrel"/>
</dbReference>